<proteinExistence type="predicted"/>
<comment type="caution">
    <text evidence="6">The sequence shown here is derived from an EMBL/GenBank/DDBJ whole genome shotgun (WGS) entry which is preliminary data.</text>
</comment>
<keyword evidence="3 6" id="KW-0067">ATP-binding</keyword>
<dbReference type="Gene3D" id="3.40.50.300">
    <property type="entry name" value="P-loop containing nucleotide triphosphate hydrolases"/>
    <property type="match status" value="1"/>
</dbReference>
<protein>
    <submittedName>
        <fullName evidence="6">ABC transporter ATP-binding protein</fullName>
    </submittedName>
</protein>
<dbReference type="InterPro" id="IPR003439">
    <property type="entry name" value="ABC_transporter-like_ATP-bd"/>
</dbReference>
<dbReference type="Proteomes" id="UP000276295">
    <property type="component" value="Unassembled WGS sequence"/>
</dbReference>
<dbReference type="OrthoDB" id="9802264at2"/>
<keyword evidence="7" id="KW-1185">Reference proteome</keyword>
<accession>A0A3A5JUR6</accession>
<dbReference type="InterPro" id="IPR027417">
    <property type="entry name" value="P-loop_NTPase"/>
</dbReference>
<dbReference type="InterPro" id="IPR050093">
    <property type="entry name" value="ABC_SmlMolc_Importer"/>
</dbReference>
<reference evidence="6 7" key="1">
    <citation type="submission" date="2018-09" db="EMBL/GenBank/DDBJ databases">
        <title>Draft genome sequence of Buttiauxella izardii CCUG 35510T.</title>
        <authorList>
            <person name="Salva-Serra F."/>
            <person name="Marathe N."/>
            <person name="Moore E."/>
            <person name="Stadler-Svensson L."/>
            <person name="Engstrom-Jakobsson H."/>
        </authorList>
    </citation>
    <scope>NUCLEOTIDE SEQUENCE [LARGE SCALE GENOMIC DNA]</scope>
    <source>
        <strain evidence="6 7">CCUG 35510</strain>
    </source>
</reference>
<dbReference type="InterPro" id="IPR017871">
    <property type="entry name" value="ABC_transporter-like_CS"/>
</dbReference>
<keyword evidence="1" id="KW-0813">Transport</keyword>
<evidence type="ECO:0000313" key="7">
    <source>
        <dbReference type="Proteomes" id="UP000276295"/>
    </source>
</evidence>
<dbReference type="CDD" id="cd03293">
    <property type="entry name" value="ABC_NrtD_SsuB_transporters"/>
    <property type="match status" value="1"/>
</dbReference>
<dbReference type="GO" id="GO:0016887">
    <property type="term" value="F:ATP hydrolysis activity"/>
    <property type="evidence" value="ECO:0007669"/>
    <property type="project" value="InterPro"/>
</dbReference>
<keyword evidence="2" id="KW-0547">Nucleotide-binding</keyword>
<dbReference type="PROSITE" id="PS50893">
    <property type="entry name" value="ABC_TRANSPORTER_2"/>
    <property type="match status" value="1"/>
</dbReference>
<dbReference type="PROSITE" id="PS00211">
    <property type="entry name" value="ABC_TRANSPORTER_1"/>
    <property type="match status" value="1"/>
</dbReference>
<feature type="region of interest" description="Disordered" evidence="4">
    <location>
        <begin position="247"/>
        <end position="300"/>
    </location>
</feature>
<evidence type="ECO:0000313" key="6">
    <source>
        <dbReference type="EMBL" id="RJT20455.1"/>
    </source>
</evidence>
<feature type="domain" description="ABC transporter" evidence="5">
    <location>
        <begin position="4"/>
        <end position="241"/>
    </location>
</feature>
<dbReference type="EMBL" id="QZWH01000039">
    <property type="protein sequence ID" value="RJT20455.1"/>
    <property type="molecule type" value="Genomic_DNA"/>
</dbReference>
<gene>
    <name evidence="6" type="ORF">D6029_16825</name>
</gene>
<dbReference type="RefSeq" id="WP_120065889.1">
    <property type="nucleotide sequence ID" value="NZ_QZWH01000039.1"/>
</dbReference>
<dbReference type="SMART" id="SM00382">
    <property type="entry name" value="AAA"/>
    <property type="match status" value="1"/>
</dbReference>
<evidence type="ECO:0000256" key="4">
    <source>
        <dbReference type="SAM" id="MobiDB-lite"/>
    </source>
</evidence>
<dbReference type="PANTHER" id="PTHR42781:SF4">
    <property type="entry name" value="SPERMIDINE_PUTRESCINE IMPORT ATP-BINDING PROTEIN POTA"/>
    <property type="match status" value="1"/>
</dbReference>
<evidence type="ECO:0000256" key="3">
    <source>
        <dbReference type="ARBA" id="ARBA00022840"/>
    </source>
</evidence>
<organism evidence="6 7">
    <name type="scientific">Buttiauxella izardii</name>
    <dbReference type="NCBI Taxonomy" id="82991"/>
    <lineage>
        <taxon>Bacteria</taxon>
        <taxon>Pseudomonadati</taxon>
        <taxon>Pseudomonadota</taxon>
        <taxon>Gammaproteobacteria</taxon>
        <taxon>Enterobacterales</taxon>
        <taxon>Enterobacteriaceae</taxon>
        <taxon>Buttiauxella</taxon>
    </lineage>
</organism>
<evidence type="ECO:0000256" key="2">
    <source>
        <dbReference type="ARBA" id="ARBA00022741"/>
    </source>
</evidence>
<dbReference type="InterPro" id="IPR003593">
    <property type="entry name" value="AAA+_ATPase"/>
</dbReference>
<name>A0A3A5JUR6_9ENTR</name>
<dbReference type="AlphaFoldDB" id="A0A3A5JUR6"/>
<dbReference type="PANTHER" id="PTHR42781">
    <property type="entry name" value="SPERMIDINE/PUTRESCINE IMPORT ATP-BINDING PROTEIN POTA"/>
    <property type="match status" value="1"/>
</dbReference>
<dbReference type="SUPFAM" id="SSF52540">
    <property type="entry name" value="P-loop containing nucleoside triphosphate hydrolases"/>
    <property type="match status" value="1"/>
</dbReference>
<sequence>MALLELKNIEKHYGDQVVLERLNVSVEEGEFVSIVGASGCGKTTFLKMLLGTESATKGQFLLDGKPISQEPDAQRGVVFQRYSVFPHLTVIGNVMLAEEFSTARWLGRVWGKKRQEIRERARAMLDQVGLLSAQNKYPHQLSGGMQQRLALAQALMKQPRILLLDEPFGALDPGIRNEMHLLISNLWERHRLTIFMITHDLKEGFSLGSRLWVFDKVRHDPQAPDRWGASITYDIPLDRQPAGKATLTPTLSLRERENNDTDQSPLLGESPELDQSPLLGESPELDQSPLLGERARVRAS</sequence>
<evidence type="ECO:0000259" key="5">
    <source>
        <dbReference type="PROSITE" id="PS50893"/>
    </source>
</evidence>
<dbReference type="GO" id="GO:0005524">
    <property type="term" value="F:ATP binding"/>
    <property type="evidence" value="ECO:0007669"/>
    <property type="project" value="UniProtKB-KW"/>
</dbReference>
<evidence type="ECO:0000256" key="1">
    <source>
        <dbReference type="ARBA" id="ARBA00022448"/>
    </source>
</evidence>
<dbReference type="Pfam" id="PF00005">
    <property type="entry name" value="ABC_tran"/>
    <property type="match status" value="1"/>
</dbReference>